<dbReference type="AlphaFoldDB" id="A0A382SH34"/>
<organism evidence="2">
    <name type="scientific">marine metagenome</name>
    <dbReference type="NCBI Taxonomy" id="408172"/>
    <lineage>
        <taxon>unclassified sequences</taxon>
        <taxon>metagenomes</taxon>
        <taxon>ecological metagenomes</taxon>
    </lineage>
</organism>
<evidence type="ECO:0008006" key="3">
    <source>
        <dbReference type="Google" id="ProtNLM"/>
    </source>
</evidence>
<reference evidence="2" key="1">
    <citation type="submission" date="2018-05" db="EMBL/GenBank/DDBJ databases">
        <authorList>
            <person name="Lanie J.A."/>
            <person name="Ng W.-L."/>
            <person name="Kazmierczak K.M."/>
            <person name="Andrzejewski T.M."/>
            <person name="Davidsen T.M."/>
            <person name="Wayne K.J."/>
            <person name="Tettelin H."/>
            <person name="Glass J.I."/>
            <person name="Rusch D."/>
            <person name="Podicherti R."/>
            <person name="Tsui H.-C.T."/>
            <person name="Winkler M.E."/>
        </authorList>
    </citation>
    <scope>NUCLEOTIDE SEQUENCE</scope>
</reference>
<sequence length="311" mass="35445">SWNETRSSIRSPDNYNFGISRNMNLDYKFTNSLSTKYSWAGQSKLNDYRGYAWMALKNLDPGLVTNVTESMNTTYSPQLFKWLKPNMSYSASYRWTDDLSREGQNISSNLRFSSSFTLTPVQILELLYKPPSKSNRNTTKTRNSRSRGKVTSENNTKKKKETKEIKSLTFIHGLIDKVNPISLSYTETLNRSANQVIGSVPSGYKFGWMPEHGLEQSSEVGSNFGSWDHKRDGSFRSGLKLSRLITVNLNFSQNFSSVISGTGVEQRTMTRDYITFDELFKNGIPFPGWSFRVSGVEKWPIIKWVAKSASL</sequence>
<gene>
    <name evidence="2" type="ORF">METZ01_LOCUS361332</name>
</gene>
<feature type="non-terminal residue" evidence="2">
    <location>
        <position position="1"/>
    </location>
</feature>
<proteinExistence type="predicted"/>
<feature type="compositionally biased region" description="Low complexity" evidence="1">
    <location>
        <begin position="132"/>
        <end position="141"/>
    </location>
</feature>
<feature type="region of interest" description="Disordered" evidence="1">
    <location>
        <begin position="129"/>
        <end position="159"/>
    </location>
</feature>
<feature type="non-terminal residue" evidence="2">
    <location>
        <position position="311"/>
    </location>
</feature>
<accession>A0A382SH34</accession>
<evidence type="ECO:0000256" key="1">
    <source>
        <dbReference type="SAM" id="MobiDB-lite"/>
    </source>
</evidence>
<dbReference type="EMBL" id="UINC01128608">
    <property type="protein sequence ID" value="SVD08478.1"/>
    <property type="molecule type" value="Genomic_DNA"/>
</dbReference>
<name>A0A382SH34_9ZZZZ</name>
<protein>
    <recommendedName>
        <fullName evidence="3">TonB-dependent receptor-like beta-barrel domain-containing protein</fullName>
    </recommendedName>
</protein>
<evidence type="ECO:0000313" key="2">
    <source>
        <dbReference type="EMBL" id="SVD08478.1"/>
    </source>
</evidence>